<dbReference type="AlphaFoldDB" id="A0A8C5KGN5"/>
<accession>A0A8C5KGN5</accession>
<sequence length="81" mass="9142">AVSGPRDLRCYRVESKGHYQCSWEYEGTLAGVSHFLRGCQECCHFAAGSATLVQFTDQDINVLSNVTLWVESRLENRTEKS</sequence>
<reference evidence="1" key="2">
    <citation type="submission" date="2025-09" db="UniProtKB">
        <authorList>
            <consortium name="Ensembl"/>
        </authorList>
    </citation>
    <scope>IDENTIFICATION</scope>
</reference>
<dbReference type="OMA" id="CYRVESK"/>
<dbReference type="Ensembl" id="ENSJJAT00000015219.1">
    <property type="protein sequence ID" value="ENSJJAP00000008782.1"/>
    <property type="gene ID" value="ENSJJAG00000012868.1"/>
</dbReference>
<protein>
    <submittedName>
        <fullName evidence="1">Uncharacterized protein</fullName>
    </submittedName>
</protein>
<organism evidence="1 2">
    <name type="scientific">Jaculus jaculus</name>
    <name type="common">Lesser Egyptian jerboa</name>
    <dbReference type="NCBI Taxonomy" id="51337"/>
    <lineage>
        <taxon>Eukaryota</taxon>
        <taxon>Metazoa</taxon>
        <taxon>Chordata</taxon>
        <taxon>Craniata</taxon>
        <taxon>Vertebrata</taxon>
        <taxon>Euteleostomi</taxon>
        <taxon>Mammalia</taxon>
        <taxon>Eutheria</taxon>
        <taxon>Euarchontoglires</taxon>
        <taxon>Glires</taxon>
        <taxon>Rodentia</taxon>
        <taxon>Myomorpha</taxon>
        <taxon>Dipodoidea</taxon>
        <taxon>Dipodidae</taxon>
        <taxon>Dipodinae</taxon>
        <taxon>Jaculus</taxon>
    </lineage>
</organism>
<reference evidence="1" key="1">
    <citation type="submission" date="2025-08" db="UniProtKB">
        <authorList>
            <consortium name="Ensembl"/>
        </authorList>
    </citation>
    <scope>IDENTIFICATION</scope>
</reference>
<name>A0A8C5KGN5_JACJA</name>
<dbReference type="Proteomes" id="UP000694385">
    <property type="component" value="Unassembled WGS sequence"/>
</dbReference>
<proteinExistence type="predicted"/>
<evidence type="ECO:0000313" key="1">
    <source>
        <dbReference type="Ensembl" id="ENSJJAP00000008782.1"/>
    </source>
</evidence>
<evidence type="ECO:0000313" key="2">
    <source>
        <dbReference type="Proteomes" id="UP000694385"/>
    </source>
</evidence>
<keyword evidence="2" id="KW-1185">Reference proteome</keyword>
<dbReference type="GeneTree" id="ENSGT00390000012431"/>